<keyword evidence="3 7" id="KW-0812">Transmembrane</keyword>
<evidence type="ECO:0000313" key="10">
    <source>
        <dbReference type="Proteomes" id="UP000012073"/>
    </source>
</evidence>
<dbReference type="GO" id="GO:0035435">
    <property type="term" value="P:phosphate ion transmembrane transport"/>
    <property type="evidence" value="ECO:0007669"/>
    <property type="project" value="TreeGrafter"/>
</dbReference>
<comment type="subcellular location">
    <subcellularLocation>
        <location evidence="1">Endomembrane system</location>
        <topology evidence="1">Multi-pass membrane protein</topology>
    </subcellularLocation>
</comment>
<sequence length="444" mass="46527">MSSTPRSDASLPAPSASASASASASLRRFKLTRWSVFIGMALTYATYVFLRATFTYVAPMLASHLDLSLASVGKISSAFPIAYGFSRLFTGVLVDSASPRVALGAGLLLAGLVNIGMGYASTVPVLAALWALNGLVQGAGAGASAKMITSWFSRKERGFFWALWSTSANVGGFFAPILCAALASSQMGFRAGMAVPGAFAVVLALLSTPLMRSSPEGAGLKPPWDDADGKAEEKGKDAGEKVSWREAFVEGVIKNKTIWGLAVSYFFVYLVRSGMKSWLHFWLLEARSISAAEAAYRVSGMEVGGILGTFSAGVVSDAMDGRRVAVTVGYLLGLIGALVATWLIPGGKPFLDFAVISVLGFMINGPQMMIGLIGAEVSDKRVVATATGVLGWISYLGAAASGFPLSLAIRKFGWVGFFAALLGSSILALVCLLPFWKLKAESSN</sequence>
<feature type="transmembrane region" description="Helical" evidence="7">
    <location>
        <begin position="412"/>
        <end position="436"/>
    </location>
</feature>
<evidence type="ECO:0000256" key="3">
    <source>
        <dbReference type="ARBA" id="ARBA00022692"/>
    </source>
</evidence>
<keyword evidence="5 7" id="KW-0472">Membrane</keyword>
<dbReference type="Gramene" id="CDF41165">
    <property type="protein sequence ID" value="CDF41165"/>
    <property type="gene ID" value="CHC_T00000913001"/>
</dbReference>
<dbReference type="KEGG" id="ccp:CHC_T00000913001"/>
<evidence type="ECO:0000256" key="6">
    <source>
        <dbReference type="SAM" id="MobiDB-lite"/>
    </source>
</evidence>
<dbReference type="RefSeq" id="XP_005711459.1">
    <property type="nucleotide sequence ID" value="XM_005711402.1"/>
</dbReference>
<feature type="transmembrane region" description="Helical" evidence="7">
    <location>
        <begin position="382"/>
        <end position="400"/>
    </location>
</feature>
<dbReference type="SUPFAM" id="SSF103473">
    <property type="entry name" value="MFS general substrate transporter"/>
    <property type="match status" value="1"/>
</dbReference>
<protein>
    <recommendedName>
        <fullName evidence="8">Major facilitator superfamily (MFS) profile domain-containing protein</fullName>
    </recommendedName>
</protein>
<dbReference type="PhylomeDB" id="R7QUY4"/>
<feature type="transmembrane region" description="Helical" evidence="7">
    <location>
        <begin position="101"/>
        <end position="121"/>
    </location>
</feature>
<feature type="transmembrane region" description="Helical" evidence="7">
    <location>
        <begin position="350"/>
        <end position="375"/>
    </location>
</feature>
<dbReference type="GO" id="GO:0016020">
    <property type="term" value="C:membrane"/>
    <property type="evidence" value="ECO:0007669"/>
    <property type="project" value="InterPro"/>
</dbReference>
<name>R7QUY4_CHOCR</name>
<comment type="similarity">
    <text evidence="2">Belongs to the major facilitator superfamily. Organophosphate:Pi antiporter (OPA) (TC 2.A.1.4) family.</text>
</comment>
<dbReference type="InterPro" id="IPR020846">
    <property type="entry name" value="MFS_dom"/>
</dbReference>
<dbReference type="OMA" id="NAWFQGW"/>
<dbReference type="Proteomes" id="UP000012073">
    <property type="component" value="Unassembled WGS sequence"/>
</dbReference>
<dbReference type="PANTHER" id="PTHR43826">
    <property type="entry name" value="GLUCOSE-6-PHOSPHATE EXCHANGER SLC37A4"/>
    <property type="match status" value="1"/>
</dbReference>
<evidence type="ECO:0000256" key="4">
    <source>
        <dbReference type="ARBA" id="ARBA00022989"/>
    </source>
</evidence>
<dbReference type="InterPro" id="IPR000849">
    <property type="entry name" value="Sugar_P_transporter"/>
</dbReference>
<dbReference type="GeneID" id="17319177"/>
<feature type="transmembrane region" description="Helical" evidence="7">
    <location>
        <begin position="324"/>
        <end position="344"/>
    </location>
</feature>
<feature type="transmembrane region" description="Helical" evidence="7">
    <location>
        <begin position="189"/>
        <end position="206"/>
    </location>
</feature>
<dbReference type="PROSITE" id="PS50850">
    <property type="entry name" value="MFS"/>
    <property type="match status" value="1"/>
</dbReference>
<feature type="domain" description="Major facilitator superfamily (MFS) profile" evidence="8">
    <location>
        <begin position="32"/>
        <end position="443"/>
    </location>
</feature>
<organism evidence="9 10">
    <name type="scientific">Chondrus crispus</name>
    <name type="common">Carrageen Irish moss</name>
    <name type="synonym">Polymorpha crispa</name>
    <dbReference type="NCBI Taxonomy" id="2769"/>
    <lineage>
        <taxon>Eukaryota</taxon>
        <taxon>Rhodophyta</taxon>
        <taxon>Florideophyceae</taxon>
        <taxon>Rhodymeniophycidae</taxon>
        <taxon>Gigartinales</taxon>
        <taxon>Gigartinaceae</taxon>
        <taxon>Chondrus</taxon>
    </lineage>
</organism>
<keyword evidence="10" id="KW-1185">Reference proteome</keyword>
<dbReference type="GO" id="GO:0012505">
    <property type="term" value="C:endomembrane system"/>
    <property type="evidence" value="ECO:0007669"/>
    <property type="project" value="UniProtKB-SubCell"/>
</dbReference>
<dbReference type="PIRSF" id="PIRSF002808">
    <property type="entry name" value="Hexose_phosphate_transp"/>
    <property type="match status" value="1"/>
</dbReference>
<dbReference type="EMBL" id="HG002319">
    <property type="protein sequence ID" value="CDF41165.1"/>
    <property type="molecule type" value="Genomic_DNA"/>
</dbReference>
<dbReference type="InterPro" id="IPR051337">
    <property type="entry name" value="OPA_Antiporter"/>
</dbReference>
<evidence type="ECO:0000256" key="2">
    <source>
        <dbReference type="ARBA" id="ARBA00009598"/>
    </source>
</evidence>
<dbReference type="PANTHER" id="PTHR43826:SF3">
    <property type="entry name" value="GLUCOSE-6-PHOSPHATE EXCHANGER SLC37A4"/>
    <property type="match status" value="1"/>
</dbReference>
<dbReference type="InterPro" id="IPR036259">
    <property type="entry name" value="MFS_trans_sf"/>
</dbReference>
<feature type="region of interest" description="Disordered" evidence="6">
    <location>
        <begin position="214"/>
        <end position="238"/>
    </location>
</feature>
<feature type="transmembrane region" description="Helical" evidence="7">
    <location>
        <begin position="258"/>
        <end position="275"/>
    </location>
</feature>
<proteinExistence type="inferred from homology"/>
<feature type="transmembrane region" description="Helical" evidence="7">
    <location>
        <begin position="160"/>
        <end position="183"/>
    </location>
</feature>
<feature type="transmembrane region" description="Helical" evidence="7">
    <location>
        <begin position="34"/>
        <end position="57"/>
    </location>
</feature>
<dbReference type="InterPro" id="IPR011701">
    <property type="entry name" value="MFS"/>
</dbReference>
<dbReference type="OrthoDB" id="3639251at2759"/>
<dbReference type="Gene3D" id="1.20.1250.20">
    <property type="entry name" value="MFS general substrate transporter like domains"/>
    <property type="match status" value="2"/>
</dbReference>
<reference evidence="10" key="1">
    <citation type="journal article" date="2013" name="Proc. Natl. Acad. Sci. U.S.A.">
        <title>Genome structure and metabolic features in the red seaweed Chondrus crispus shed light on evolution of the Archaeplastida.</title>
        <authorList>
            <person name="Collen J."/>
            <person name="Porcel B."/>
            <person name="Carre W."/>
            <person name="Ball S.G."/>
            <person name="Chaparro C."/>
            <person name="Tonon T."/>
            <person name="Barbeyron T."/>
            <person name="Michel G."/>
            <person name="Noel B."/>
            <person name="Valentin K."/>
            <person name="Elias M."/>
            <person name="Artiguenave F."/>
            <person name="Arun A."/>
            <person name="Aury J.M."/>
            <person name="Barbosa-Neto J.F."/>
            <person name="Bothwell J.H."/>
            <person name="Bouget F.Y."/>
            <person name="Brillet L."/>
            <person name="Cabello-Hurtado F."/>
            <person name="Capella-Gutierrez S."/>
            <person name="Charrier B."/>
            <person name="Cladiere L."/>
            <person name="Cock J.M."/>
            <person name="Coelho S.M."/>
            <person name="Colleoni C."/>
            <person name="Czjzek M."/>
            <person name="Da Silva C."/>
            <person name="Delage L."/>
            <person name="Denoeud F."/>
            <person name="Deschamps P."/>
            <person name="Dittami S.M."/>
            <person name="Gabaldon T."/>
            <person name="Gachon C.M."/>
            <person name="Groisillier A."/>
            <person name="Herve C."/>
            <person name="Jabbari K."/>
            <person name="Katinka M."/>
            <person name="Kloareg B."/>
            <person name="Kowalczyk N."/>
            <person name="Labadie K."/>
            <person name="Leblanc C."/>
            <person name="Lopez P.J."/>
            <person name="McLachlan D.H."/>
            <person name="Meslet-Cladiere L."/>
            <person name="Moustafa A."/>
            <person name="Nehr Z."/>
            <person name="Nyvall Collen P."/>
            <person name="Panaud O."/>
            <person name="Partensky F."/>
            <person name="Poulain J."/>
            <person name="Rensing S.A."/>
            <person name="Rousvoal S."/>
            <person name="Samson G."/>
            <person name="Symeonidi A."/>
            <person name="Weissenbach J."/>
            <person name="Zambounis A."/>
            <person name="Wincker P."/>
            <person name="Boyen C."/>
        </authorList>
    </citation>
    <scope>NUCLEOTIDE SEQUENCE [LARGE SCALE GENOMIC DNA]</scope>
    <source>
        <strain evidence="10">cv. Stackhouse</strain>
    </source>
</reference>
<evidence type="ECO:0000256" key="5">
    <source>
        <dbReference type="ARBA" id="ARBA00023136"/>
    </source>
</evidence>
<feature type="compositionally biased region" description="Basic and acidic residues" evidence="6">
    <location>
        <begin position="223"/>
        <end position="238"/>
    </location>
</feature>
<evidence type="ECO:0000256" key="1">
    <source>
        <dbReference type="ARBA" id="ARBA00004127"/>
    </source>
</evidence>
<dbReference type="AlphaFoldDB" id="R7QUY4"/>
<feature type="transmembrane region" description="Helical" evidence="7">
    <location>
        <begin position="77"/>
        <end position="94"/>
    </location>
</feature>
<dbReference type="Pfam" id="PF07690">
    <property type="entry name" value="MFS_1"/>
    <property type="match status" value="1"/>
</dbReference>
<gene>
    <name evidence="9" type="ORF">CHC_T00000913001</name>
</gene>
<accession>R7QUY4</accession>
<evidence type="ECO:0000259" key="8">
    <source>
        <dbReference type="PROSITE" id="PS50850"/>
    </source>
</evidence>
<evidence type="ECO:0000313" key="9">
    <source>
        <dbReference type="EMBL" id="CDF41165.1"/>
    </source>
</evidence>
<dbReference type="GO" id="GO:0061513">
    <property type="term" value="F:glucose 6-phosphate:phosphate antiporter activity"/>
    <property type="evidence" value="ECO:0007669"/>
    <property type="project" value="TreeGrafter"/>
</dbReference>
<evidence type="ECO:0000256" key="7">
    <source>
        <dbReference type="SAM" id="Phobius"/>
    </source>
</evidence>
<keyword evidence="4 7" id="KW-1133">Transmembrane helix</keyword>